<feature type="compositionally biased region" description="Polar residues" evidence="1">
    <location>
        <begin position="1"/>
        <end position="12"/>
    </location>
</feature>
<name>A0A976IGL7_BRELC</name>
<reference evidence="2 3" key="1">
    <citation type="journal article" date="2021" name="Genome Biol.">
        <title>AFLAP: assembly-free linkage analysis pipeline using k-mers from genome sequencing data.</title>
        <authorList>
            <person name="Fletcher K."/>
            <person name="Zhang L."/>
            <person name="Gil J."/>
            <person name="Han R."/>
            <person name="Cavanaugh K."/>
            <person name="Michelmore R."/>
        </authorList>
    </citation>
    <scope>NUCLEOTIDE SEQUENCE [LARGE SCALE GENOMIC DNA]</scope>
    <source>
        <strain evidence="2 3">SF5</strain>
    </source>
</reference>
<dbReference type="Proteomes" id="UP000294530">
    <property type="component" value="Unassembled WGS sequence"/>
</dbReference>
<organism evidence="2 3">
    <name type="scientific">Bremia lactucae</name>
    <name type="common">Lettuce downy mildew</name>
    <dbReference type="NCBI Taxonomy" id="4779"/>
    <lineage>
        <taxon>Eukaryota</taxon>
        <taxon>Sar</taxon>
        <taxon>Stramenopiles</taxon>
        <taxon>Oomycota</taxon>
        <taxon>Peronosporomycetes</taxon>
        <taxon>Peronosporales</taxon>
        <taxon>Peronosporaceae</taxon>
        <taxon>Bremia</taxon>
    </lineage>
</organism>
<feature type="region of interest" description="Disordered" evidence="1">
    <location>
        <begin position="1"/>
        <end position="23"/>
    </location>
</feature>
<evidence type="ECO:0000256" key="1">
    <source>
        <dbReference type="SAM" id="MobiDB-lite"/>
    </source>
</evidence>
<accession>A0A976IGL7</accession>
<dbReference type="KEGG" id="blac:94349046"/>
<dbReference type="RefSeq" id="XP_067820209.1">
    <property type="nucleotide sequence ID" value="XM_067963375.1"/>
</dbReference>
<dbReference type="AlphaFoldDB" id="A0A976IGL7"/>
<evidence type="ECO:0000313" key="3">
    <source>
        <dbReference type="Proteomes" id="UP000294530"/>
    </source>
</evidence>
<dbReference type="GeneID" id="94349046"/>
<protein>
    <submittedName>
        <fullName evidence="2">Uncharacterized protein</fullName>
    </submittedName>
</protein>
<proteinExistence type="predicted"/>
<comment type="caution">
    <text evidence="2">The sequence shown here is derived from an EMBL/GenBank/DDBJ whole genome shotgun (WGS) entry which is preliminary data.</text>
</comment>
<sequence length="130" mass="13802">MSATDSTKSTFSPEAGSPAKLTLSVPSASQRLYKNCGSLTASPMTLNEATSCSSAERVISPKKKAKAEDFYASSALSKWAAVNIVGMQKHFATDDGCHRTSTVLEPIAFSAKPVGDLASNELQMLRHFLS</sequence>
<keyword evidence="3" id="KW-1185">Reference proteome</keyword>
<dbReference type="OrthoDB" id="121226at2759"/>
<dbReference type="EMBL" id="SHOA02000001">
    <property type="protein sequence ID" value="TDH70710.1"/>
    <property type="molecule type" value="Genomic_DNA"/>
</dbReference>
<gene>
    <name evidence="2" type="ORF">CCR75_005293</name>
</gene>
<evidence type="ECO:0000313" key="2">
    <source>
        <dbReference type="EMBL" id="TDH70710.1"/>
    </source>
</evidence>